<protein>
    <recommendedName>
        <fullName evidence="7">Glutaredoxin</fullName>
    </recommendedName>
</protein>
<accession>A0A2W5H603</accession>
<keyword evidence="7" id="KW-0963">Cytoplasm</keyword>
<dbReference type="GO" id="GO:0045454">
    <property type="term" value="P:cell redox homeostasis"/>
    <property type="evidence" value="ECO:0007669"/>
    <property type="project" value="InterPro"/>
</dbReference>
<keyword evidence="3 7" id="KW-0813">Transport</keyword>
<keyword evidence="6 7" id="KW-0676">Redox-active center</keyword>
<evidence type="ECO:0000256" key="1">
    <source>
        <dbReference type="ARBA" id="ARBA00002549"/>
    </source>
</evidence>
<dbReference type="CDD" id="cd03418">
    <property type="entry name" value="GRX_GRXb_1_3_like"/>
    <property type="match status" value="1"/>
</dbReference>
<evidence type="ECO:0000256" key="2">
    <source>
        <dbReference type="ARBA" id="ARBA00007787"/>
    </source>
</evidence>
<evidence type="ECO:0000256" key="5">
    <source>
        <dbReference type="ARBA" id="ARBA00023157"/>
    </source>
</evidence>
<dbReference type="NCBIfam" id="TIGR02181">
    <property type="entry name" value="GRX_bact"/>
    <property type="match status" value="1"/>
</dbReference>
<dbReference type="InterPro" id="IPR036249">
    <property type="entry name" value="Thioredoxin-like_sf"/>
</dbReference>
<evidence type="ECO:0000313" key="9">
    <source>
        <dbReference type="EMBL" id="PZP49239.1"/>
    </source>
</evidence>
<keyword evidence="4 7" id="KW-0249">Electron transport</keyword>
<dbReference type="PROSITE" id="PS51354">
    <property type="entry name" value="GLUTAREDOXIN_2"/>
    <property type="match status" value="1"/>
</dbReference>
<keyword evidence="5" id="KW-1015">Disulfide bond</keyword>
<dbReference type="GO" id="GO:0015035">
    <property type="term" value="F:protein-disulfide reductase activity"/>
    <property type="evidence" value="ECO:0007669"/>
    <property type="project" value="TreeGrafter"/>
</dbReference>
<feature type="domain" description="Glutaredoxin" evidence="8">
    <location>
        <begin position="20"/>
        <end position="79"/>
    </location>
</feature>
<dbReference type="InterPro" id="IPR014025">
    <property type="entry name" value="Glutaredoxin_subgr"/>
</dbReference>
<dbReference type="SUPFAM" id="SSF52833">
    <property type="entry name" value="Thioredoxin-like"/>
    <property type="match status" value="1"/>
</dbReference>
<dbReference type="Gene3D" id="3.40.30.10">
    <property type="entry name" value="Glutaredoxin"/>
    <property type="match status" value="1"/>
</dbReference>
<comment type="function">
    <text evidence="1 7">Has a glutathione-disulfide oxidoreductase activity in the presence of NADPH and glutathione reductase. Reduces low molecular weight disulfides and proteins.</text>
</comment>
<comment type="caution">
    <text evidence="9">The sequence shown here is derived from an EMBL/GenBank/DDBJ whole genome shotgun (WGS) entry which is preliminary data.</text>
</comment>
<evidence type="ECO:0000256" key="3">
    <source>
        <dbReference type="ARBA" id="ARBA00022448"/>
    </source>
</evidence>
<dbReference type="InterPro" id="IPR002109">
    <property type="entry name" value="Glutaredoxin"/>
</dbReference>
<name>A0A2W5H603_9HYPH</name>
<gene>
    <name evidence="9" type="primary">grxC</name>
    <name evidence="9" type="ORF">DI595_13955</name>
</gene>
<evidence type="ECO:0000256" key="4">
    <source>
        <dbReference type="ARBA" id="ARBA00022982"/>
    </source>
</evidence>
<dbReference type="PRINTS" id="PR00160">
    <property type="entry name" value="GLUTAREDOXIN"/>
</dbReference>
<dbReference type="InterPro" id="IPR011900">
    <property type="entry name" value="GRX_bact"/>
</dbReference>
<dbReference type="Proteomes" id="UP000249769">
    <property type="component" value="Unassembled WGS sequence"/>
</dbReference>
<organism evidence="9 10">
    <name type="scientific">Agrobacterium fabrum</name>
    <dbReference type="NCBI Taxonomy" id="1176649"/>
    <lineage>
        <taxon>Bacteria</taxon>
        <taxon>Pseudomonadati</taxon>
        <taxon>Pseudomonadota</taxon>
        <taxon>Alphaproteobacteria</taxon>
        <taxon>Hyphomicrobiales</taxon>
        <taxon>Rhizobiaceae</taxon>
        <taxon>Rhizobium/Agrobacterium group</taxon>
        <taxon>Agrobacterium</taxon>
        <taxon>Agrobacterium tumefaciens complex</taxon>
    </lineage>
</organism>
<evidence type="ECO:0000313" key="10">
    <source>
        <dbReference type="Proteomes" id="UP000249769"/>
    </source>
</evidence>
<dbReference type="PANTHER" id="PTHR46679">
    <property type="match status" value="1"/>
</dbReference>
<evidence type="ECO:0000256" key="6">
    <source>
        <dbReference type="ARBA" id="ARBA00023284"/>
    </source>
</evidence>
<dbReference type="EMBL" id="QFOL01000168">
    <property type="protein sequence ID" value="PZP49239.1"/>
    <property type="molecule type" value="Genomic_DNA"/>
</dbReference>
<dbReference type="AlphaFoldDB" id="A0A2W5H603"/>
<sequence length="100" mass="10922">MTLSCVLPHVCEGFENMAPVTIYTRDFCGYCARAKALLDSKGVDYAEYNATTTPEYRQEMIEKSGGTTFPQIFINGQHVGGCDDLHALERAGKLDALLAA</sequence>
<dbReference type="GO" id="GO:0015038">
    <property type="term" value="F:glutathione disulfide oxidoreductase activity"/>
    <property type="evidence" value="ECO:0007669"/>
    <property type="project" value="UniProtKB-UniRule"/>
</dbReference>
<dbReference type="Pfam" id="PF00462">
    <property type="entry name" value="Glutaredoxin"/>
    <property type="match status" value="1"/>
</dbReference>
<comment type="similarity">
    <text evidence="2 7">Belongs to the glutaredoxin family.</text>
</comment>
<evidence type="ECO:0000256" key="7">
    <source>
        <dbReference type="RuleBase" id="RU364065"/>
    </source>
</evidence>
<evidence type="ECO:0000259" key="8">
    <source>
        <dbReference type="Pfam" id="PF00462"/>
    </source>
</evidence>
<dbReference type="FunFam" id="3.40.30.10:FF:000018">
    <property type="entry name" value="Glutaredoxin"/>
    <property type="match status" value="1"/>
</dbReference>
<reference evidence="9 10" key="1">
    <citation type="submission" date="2017-08" db="EMBL/GenBank/DDBJ databases">
        <title>Infants hospitalized years apart are colonized by the same room-sourced microbial strains.</title>
        <authorList>
            <person name="Brooks B."/>
            <person name="Olm M.R."/>
            <person name="Firek B.A."/>
            <person name="Baker R."/>
            <person name="Thomas B.C."/>
            <person name="Morowitz M.J."/>
            <person name="Banfield J.F."/>
        </authorList>
    </citation>
    <scope>NUCLEOTIDE SEQUENCE [LARGE SCALE GENOMIC DNA]</scope>
    <source>
        <strain evidence="9">S2_009_000_R2_73</strain>
    </source>
</reference>
<dbReference type="PANTHER" id="PTHR46679:SF1">
    <property type="entry name" value="GLUTAREDOXIN-2, MITOCHONDRIAL"/>
    <property type="match status" value="1"/>
</dbReference>
<proteinExistence type="inferred from homology"/>